<protein>
    <submittedName>
        <fullName evidence="2">Uncharacterized protein</fullName>
    </submittedName>
</protein>
<keyword evidence="3" id="KW-1185">Reference proteome</keyword>
<dbReference type="Proteomes" id="UP000447434">
    <property type="component" value="Chromosome 11"/>
</dbReference>
<feature type="region of interest" description="Disordered" evidence="1">
    <location>
        <begin position="1"/>
        <end position="34"/>
    </location>
</feature>
<dbReference type="OrthoDB" id="603047at2759"/>
<proteinExistence type="predicted"/>
<reference evidence="3" key="1">
    <citation type="journal article" date="2020" name="Nat. Commun.">
        <title>Genome sequence of the cluster root forming white lupin.</title>
        <authorList>
            <person name="Hufnagel B."/>
            <person name="Marques A."/>
            <person name="Soriano A."/>
            <person name="Marques L."/>
            <person name="Divol F."/>
            <person name="Doumas P."/>
            <person name="Sallet E."/>
            <person name="Mancinotti D."/>
            <person name="Carrere S."/>
            <person name="Marande W."/>
            <person name="Arribat S."/>
            <person name="Keller J."/>
            <person name="Huneau C."/>
            <person name="Blein T."/>
            <person name="Aime D."/>
            <person name="Laguerre M."/>
            <person name="Taylor J."/>
            <person name="Schubert V."/>
            <person name="Nelson M."/>
            <person name="Geu-Flores F."/>
            <person name="Crespi M."/>
            <person name="Gallardo-Guerrero K."/>
            <person name="Delaux P.-M."/>
            <person name="Salse J."/>
            <person name="Berges H."/>
            <person name="Guyot R."/>
            <person name="Gouzy J."/>
            <person name="Peret B."/>
        </authorList>
    </citation>
    <scope>NUCLEOTIDE SEQUENCE [LARGE SCALE GENOMIC DNA]</scope>
    <source>
        <strain evidence="3">cv. Amiga</strain>
    </source>
</reference>
<feature type="compositionally biased region" description="Basic and acidic residues" evidence="1">
    <location>
        <begin position="1"/>
        <end position="17"/>
    </location>
</feature>
<evidence type="ECO:0000313" key="3">
    <source>
        <dbReference type="Proteomes" id="UP000447434"/>
    </source>
</evidence>
<name>A0A6A4PR14_LUPAL</name>
<evidence type="ECO:0000256" key="1">
    <source>
        <dbReference type="SAM" id="MobiDB-lite"/>
    </source>
</evidence>
<gene>
    <name evidence="2" type="ORF">Lalb_Chr11g0066381</name>
</gene>
<comment type="caution">
    <text evidence="2">The sequence shown here is derived from an EMBL/GenBank/DDBJ whole genome shotgun (WGS) entry which is preliminary data.</text>
</comment>
<dbReference type="AlphaFoldDB" id="A0A6A4PR14"/>
<dbReference type="EMBL" id="WOCE01000011">
    <property type="protein sequence ID" value="KAE9603968.1"/>
    <property type="molecule type" value="Genomic_DNA"/>
</dbReference>
<dbReference type="PANTHER" id="PTHR34808">
    <property type="entry name" value="EXPRESSED PROTEIN"/>
    <property type="match status" value="1"/>
</dbReference>
<dbReference type="PANTHER" id="PTHR34808:SF6">
    <property type="match status" value="1"/>
</dbReference>
<evidence type="ECO:0000313" key="2">
    <source>
        <dbReference type="EMBL" id="KAE9603968.1"/>
    </source>
</evidence>
<accession>A0A6A4PR14</accession>
<organism evidence="2 3">
    <name type="scientific">Lupinus albus</name>
    <name type="common">White lupine</name>
    <name type="synonym">Lupinus termis</name>
    <dbReference type="NCBI Taxonomy" id="3870"/>
    <lineage>
        <taxon>Eukaryota</taxon>
        <taxon>Viridiplantae</taxon>
        <taxon>Streptophyta</taxon>
        <taxon>Embryophyta</taxon>
        <taxon>Tracheophyta</taxon>
        <taxon>Spermatophyta</taxon>
        <taxon>Magnoliopsida</taxon>
        <taxon>eudicotyledons</taxon>
        <taxon>Gunneridae</taxon>
        <taxon>Pentapetalae</taxon>
        <taxon>rosids</taxon>
        <taxon>fabids</taxon>
        <taxon>Fabales</taxon>
        <taxon>Fabaceae</taxon>
        <taxon>Papilionoideae</taxon>
        <taxon>50 kb inversion clade</taxon>
        <taxon>genistoids sensu lato</taxon>
        <taxon>core genistoids</taxon>
        <taxon>Genisteae</taxon>
        <taxon>Lupinus</taxon>
    </lineage>
</organism>
<sequence>MSNHQVEKKKGMMEKKPTPPLPPPSSSQQLQRQLSIEEPKTLHHGELDLAREAAIKIMNSHSKEKALEIFTEGLVPVTISKEAKVDIVVSEWDEEY</sequence>